<reference evidence="3" key="2">
    <citation type="submission" date="2022-01" db="EMBL/GenBank/DDBJ databases">
        <authorList>
            <person name="Yamashiro T."/>
            <person name="Shiraishi A."/>
            <person name="Satake H."/>
            <person name="Nakayama K."/>
        </authorList>
    </citation>
    <scope>NUCLEOTIDE SEQUENCE</scope>
</reference>
<evidence type="ECO:0000259" key="2">
    <source>
        <dbReference type="Pfam" id="PF25597"/>
    </source>
</evidence>
<evidence type="ECO:0000256" key="1">
    <source>
        <dbReference type="SAM" id="MobiDB-lite"/>
    </source>
</evidence>
<evidence type="ECO:0000313" key="4">
    <source>
        <dbReference type="Proteomes" id="UP001151760"/>
    </source>
</evidence>
<dbReference type="EMBL" id="BQNB010021841">
    <property type="protein sequence ID" value="GJU10592.1"/>
    <property type="molecule type" value="Genomic_DNA"/>
</dbReference>
<proteinExistence type="predicted"/>
<name>A0ABQ5JG75_9ASTR</name>
<keyword evidence="4" id="KW-1185">Reference proteome</keyword>
<dbReference type="PANTHER" id="PTHR11439">
    <property type="entry name" value="GAG-POL-RELATED RETROTRANSPOSON"/>
    <property type="match status" value="1"/>
</dbReference>
<feature type="compositionally biased region" description="Polar residues" evidence="1">
    <location>
        <begin position="62"/>
        <end position="71"/>
    </location>
</feature>
<accession>A0ABQ5JG75</accession>
<comment type="caution">
    <text evidence="3">The sequence shown here is derived from an EMBL/GenBank/DDBJ whole genome shotgun (WGS) entry which is preliminary data.</text>
</comment>
<dbReference type="PANTHER" id="PTHR11439:SF463">
    <property type="entry name" value="REVERSE TRANSCRIPTASE TY1_COPIA-TYPE DOMAIN-CONTAINING PROTEIN"/>
    <property type="match status" value="1"/>
</dbReference>
<dbReference type="Proteomes" id="UP001151760">
    <property type="component" value="Unassembled WGS sequence"/>
</dbReference>
<reference evidence="3" key="1">
    <citation type="journal article" date="2022" name="Int. J. Mol. Sci.">
        <title>Draft Genome of Tanacetum Coccineum: Genomic Comparison of Closely Related Tanacetum-Family Plants.</title>
        <authorList>
            <person name="Yamashiro T."/>
            <person name="Shiraishi A."/>
            <person name="Nakayama K."/>
            <person name="Satake H."/>
        </authorList>
    </citation>
    <scope>NUCLEOTIDE SEQUENCE</scope>
</reference>
<feature type="domain" description="Retroviral polymerase SH3-like" evidence="2">
    <location>
        <begin position="13"/>
        <end position="44"/>
    </location>
</feature>
<evidence type="ECO:0000313" key="3">
    <source>
        <dbReference type="EMBL" id="GJU10592.1"/>
    </source>
</evidence>
<feature type="region of interest" description="Disordered" evidence="1">
    <location>
        <begin position="46"/>
        <end position="73"/>
    </location>
</feature>
<dbReference type="Pfam" id="PF25597">
    <property type="entry name" value="SH3_retrovirus"/>
    <property type="match status" value="1"/>
</dbReference>
<dbReference type="InterPro" id="IPR057670">
    <property type="entry name" value="SH3_retrovirus"/>
</dbReference>
<sequence length="225" mass="26237">MEWKQTFGKSPTTHRLYDPTSKKIIISRDVVYDEFSCWNWEDTSNNQKSQIENEEEQNSSKDLSPTQLTQPRRSEHNLIPRCRFLIEGEDTPSLDLFVGDQVNVEEAIKMEEWRLVMKEELSTIEKNQMWELTDLPRDKNSIRLKSTQVHEGIFISQRKYVEHTLKKFNMQGCKIVATPMDINKKLHLEDGTGLTDATMYRSLVGRLIYLTHSHLDVAYSVGVLS</sequence>
<protein>
    <submittedName>
        <fullName evidence="3">Retrovirus-related pol polyprotein from transposon TNT 1-94</fullName>
    </submittedName>
</protein>
<organism evidence="3 4">
    <name type="scientific">Tanacetum coccineum</name>
    <dbReference type="NCBI Taxonomy" id="301880"/>
    <lineage>
        <taxon>Eukaryota</taxon>
        <taxon>Viridiplantae</taxon>
        <taxon>Streptophyta</taxon>
        <taxon>Embryophyta</taxon>
        <taxon>Tracheophyta</taxon>
        <taxon>Spermatophyta</taxon>
        <taxon>Magnoliopsida</taxon>
        <taxon>eudicotyledons</taxon>
        <taxon>Gunneridae</taxon>
        <taxon>Pentapetalae</taxon>
        <taxon>asterids</taxon>
        <taxon>campanulids</taxon>
        <taxon>Asterales</taxon>
        <taxon>Asteraceae</taxon>
        <taxon>Asteroideae</taxon>
        <taxon>Anthemideae</taxon>
        <taxon>Anthemidinae</taxon>
        <taxon>Tanacetum</taxon>
    </lineage>
</organism>
<gene>
    <name evidence="3" type="ORF">Tco_1132988</name>
</gene>